<dbReference type="SMART" id="SM00849">
    <property type="entry name" value="Lactamase_B"/>
    <property type="match status" value="1"/>
</dbReference>
<dbReference type="InterPro" id="IPR001279">
    <property type="entry name" value="Metallo-B-lactamas"/>
</dbReference>
<dbReference type="InterPro" id="IPR050855">
    <property type="entry name" value="NDM-1-like"/>
</dbReference>
<dbReference type="SUPFAM" id="SSF56281">
    <property type="entry name" value="Metallo-hydrolase/oxidoreductase"/>
    <property type="match status" value="1"/>
</dbReference>
<evidence type="ECO:0000313" key="2">
    <source>
        <dbReference type="EMBL" id="EAV42090.1"/>
    </source>
</evidence>
<dbReference type="InterPro" id="IPR036866">
    <property type="entry name" value="RibonucZ/Hydroxyglut_hydro"/>
</dbReference>
<dbReference type="PANTHER" id="PTHR42951">
    <property type="entry name" value="METALLO-BETA-LACTAMASE DOMAIN-CONTAINING"/>
    <property type="match status" value="1"/>
</dbReference>
<gene>
    <name evidence="2" type="ORF">SIAM614_20415</name>
</gene>
<dbReference type="CDD" id="cd07721">
    <property type="entry name" value="yflN-like_MBL-fold"/>
    <property type="match status" value="1"/>
</dbReference>
<accession>A0NY94</accession>
<dbReference type="Gene3D" id="3.60.15.10">
    <property type="entry name" value="Ribonuclease Z/Hydroxyacylglutathione hydrolase-like"/>
    <property type="match status" value="1"/>
</dbReference>
<dbReference type="EMBL" id="AAUW01000016">
    <property type="protein sequence ID" value="EAV42090.1"/>
    <property type="molecule type" value="Genomic_DNA"/>
</dbReference>
<feature type="domain" description="Metallo-beta-lactamase" evidence="1">
    <location>
        <begin position="49"/>
        <end position="251"/>
    </location>
</feature>
<reference evidence="2 3" key="1">
    <citation type="submission" date="2006-05" db="EMBL/GenBank/DDBJ databases">
        <authorList>
            <person name="King G."/>
            <person name="Ferriera S."/>
            <person name="Johnson J."/>
            <person name="Kravitz S."/>
            <person name="Beeson K."/>
            <person name="Sutton G."/>
            <person name="Rogers Y.-H."/>
            <person name="Friedman R."/>
            <person name="Frazier M."/>
            <person name="Venter J.C."/>
        </authorList>
    </citation>
    <scope>NUCLEOTIDE SEQUENCE [LARGE SCALE GENOMIC DNA]</scope>
    <source>
        <strain evidence="3">ATCC 25650 / DSM 13394 / JCM 20685 / NBRC 16684 / NCIMB 2208 / IAM 12614 / B1</strain>
    </source>
</reference>
<dbReference type="Proteomes" id="UP000004848">
    <property type="component" value="Unassembled WGS sequence"/>
</dbReference>
<name>A0NY94_ROSAI</name>
<sequence length="271" mass="28749">MADQSASNHFIFNYESTPQVKSQLITRKRTAANMSEIQIHTIPILPFGMVNAFLLTSATGAVLVDTGLPGSERKIEKVLAAAGRSLADLRLIVVTHGHIDHAGCAARLRKITGAPVVLHEADLAYCQGKTPILRPSGFFGRLFKMTGVIERPFPAVEPDILLSGEQTLDLSAYGLAGDILPTPGHTPGSLSVLLEDGAVIAGDLAASGILLGGIAFKGWPKPPPFEEDTLQVARSLKILLSKGAKRFYLGHGGPLDAEVIERYAGKLAQTA</sequence>
<dbReference type="PANTHER" id="PTHR42951:SF17">
    <property type="entry name" value="METALLO-BETA-LACTAMASE DOMAIN-CONTAINING PROTEIN"/>
    <property type="match status" value="1"/>
</dbReference>
<dbReference type="Pfam" id="PF00753">
    <property type="entry name" value="Lactamase_B"/>
    <property type="match status" value="1"/>
</dbReference>
<evidence type="ECO:0000259" key="1">
    <source>
        <dbReference type="SMART" id="SM00849"/>
    </source>
</evidence>
<protein>
    <submittedName>
        <fullName evidence="2">Beta-lactamase</fullName>
    </submittedName>
</protein>
<proteinExistence type="predicted"/>
<comment type="caution">
    <text evidence="2">The sequence shown here is derived from an EMBL/GenBank/DDBJ whole genome shotgun (WGS) entry which is preliminary data.</text>
</comment>
<dbReference type="eggNOG" id="COG0491">
    <property type="taxonomic scope" value="Bacteria"/>
</dbReference>
<dbReference type="AlphaFoldDB" id="A0NY94"/>
<evidence type="ECO:0000313" key="3">
    <source>
        <dbReference type="Proteomes" id="UP000004848"/>
    </source>
</evidence>
<organism evidence="2 3">
    <name type="scientific">Roseibium aggregatum (strain ATCC 25650 / DSM 13394 / JCM 20685 / NBRC 16684 / NCIMB 2208 / IAM 12614 / B1)</name>
    <name type="common">Stappia aggregata</name>
    <dbReference type="NCBI Taxonomy" id="384765"/>
    <lineage>
        <taxon>Bacteria</taxon>
        <taxon>Pseudomonadati</taxon>
        <taxon>Pseudomonadota</taxon>
        <taxon>Alphaproteobacteria</taxon>
        <taxon>Hyphomicrobiales</taxon>
        <taxon>Stappiaceae</taxon>
        <taxon>Roseibium</taxon>
    </lineage>
</organism>